<organism evidence="1">
    <name type="scientific">Aureimonas frigidaquae</name>
    <dbReference type="NCBI Taxonomy" id="424757"/>
    <lineage>
        <taxon>Bacteria</taxon>
        <taxon>Pseudomonadati</taxon>
        <taxon>Pseudomonadota</taxon>
        <taxon>Alphaproteobacteria</taxon>
        <taxon>Hyphomicrobiales</taxon>
        <taxon>Aurantimonadaceae</taxon>
        <taxon>Aureimonas</taxon>
    </lineage>
</organism>
<dbReference type="AlphaFoldDB" id="A0A0P0Z263"/>
<protein>
    <submittedName>
        <fullName evidence="1">Type I polyketide synthase</fullName>
    </submittedName>
</protein>
<reference evidence="1" key="1">
    <citation type="journal article" date="2015" name="Proc. Natl. Acad. Sci. U.S.A.">
        <title>Bacterial clade with the ribosomal RNA operon on a small plasmid rather than the chromosome.</title>
        <authorList>
            <person name="Anda M."/>
            <person name="Ohtsubo Y."/>
            <person name="Okubo T."/>
            <person name="Sugawara M."/>
            <person name="Nagata Y."/>
            <person name="Tsuda M."/>
            <person name="Minamisawa K."/>
            <person name="Mitsui H."/>
        </authorList>
    </citation>
    <scope>NUCLEOTIDE SEQUENCE</scope>
    <source>
        <strain evidence="1">JCM 14755</strain>
    </source>
</reference>
<dbReference type="EMBL" id="LC066376">
    <property type="protein sequence ID" value="BAT28011.1"/>
    <property type="molecule type" value="Genomic_DNA"/>
</dbReference>
<proteinExistence type="predicted"/>
<accession>A0A0P0Z263</accession>
<dbReference type="RefSeq" id="WP_062228009.1">
    <property type="nucleotide sequence ID" value="NZ_BBWR01000010.1"/>
</dbReference>
<sequence length="111" mass="12313">MLPENITAVIARNESWQGTATSEPYEAGWAREAVFFVRALKEPQGQPGTAFVEMSPDGMLWIAEGTQFTLPDRRDGIAVGRVAHFGNWLRLRVEFPDAAQCTVLVTLHLKA</sequence>
<evidence type="ECO:0000313" key="1">
    <source>
        <dbReference type="EMBL" id="BAT28011.1"/>
    </source>
</evidence>
<name>A0A0P0Z263_9HYPH</name>
<dbReference type="OrthoDB" id="1030389at2"/>